<evidence type="ECO:0000259" key="1">
    <source>
        <dbReference type="Pfam" id="PF13439"/>
    </source>
</evidence>
<dbReference type="InterPro" id="IPR028098">
    <property type="entry name" value="Glyco_trans_4-like_N"/>
</dbReference>
<gene>
    <name evidence="2" type="ORF">ACFQZS_00360</name>
</gene>
<accession>A0ABW2YQA2</accession>
<keyword evidence="2" id="KW-0808">Transferase</keyword>
<name>A0ABW2YQA2_9SPHI</name>
<dbReference type="Pfam" id="PF13692">
    <property type="entry name" value="Glyco_trans_1_4"/>
    <property type="match status" value="1"/>
</dbReference>
<keyword evidence="2" id="KW-0328">Glycosyltransferase</keyword>
<dbReference type="RefSeq" id="WP_377095983.1">
    <property type="nucleotide sequence ID" value="NZ_JBHTHU010000001.1"/>
</dbReference>
<dbReference type="PANTHER" id="PTHR45947:SF3">
    <property type="entry name" value="SULFOQUINOVOSYL TRANSFERASE SQD2"/>
    <property type="match status" value="1"/>
</dbReference>
<feature type="domain" description="Glycosyltransferase subfamily 4-like N-terminal" evidence="1">
    <location>
        <begin position="18"/>
        <end position="190"/>
    </location>
</feature>
<proteinExistence type="predicted"/>
<dbReference type="PANTHER" id="PTHR45947">
    <property type="entry name" value="SULFOQUINOVOSYL TRANSFERASE SQD2"/>
    <property type="match status" value="1"/>
</dbReference>
<dbReference type="Proteomes" id="UP001596958">
    <property type="component" value="Unassembled WGS sequence"/>
</dbReference>
<evidence type="ECO:0000313" key="3">
    <source>
        <dbReference type="Proteomes" id="UP001596958"/>
    </source>
</evidence>
<organism evidence="2 3">
    <name type="scientific">Mucilaginibacter calamicampi</name>
    <dbReference type="NCBI Taxonomy" id="1302352"/>
    <lineage>
        <taxon>Bacteria</taxon>
        <taxon>Pseudomonadati</taxon>
        <taxon>Bacteroidota</taxon>
        <taxon>Sphingobacteriia</taxon>
        <taxon>Sphingobacteriales</taxon>
        <taxon>Sphingobacteriaceae</taxon>
        <taxon>Mucilaginibacter</taxon>
    </lineage>
</organism>
<dbReference type="Pfam" id="PF13439">
    <property type="entry name" value="Glyco_transf_4"/>
    <property type="match status" value="1"/>
</dbReference>
<evidence type="ECO:0000313" key="2">
    <source>
        <dbReference type="EMBL" id="MFD0748571.1"/>
    </source>
</evidence>
<keyword evidence="3" id="KW-1185">Reference proteome</keyword>
<dbReference type="Gene3D" id="3.40.50.2000">
    <property type="entry name" value="Glycogen Phosphorylase B"/>
    <property type="match status" value="2"/>
</dbReference>
<reference evidence="3" key="1">
    <citation type="journal article" date="2019" name="Int. J. Syst. Evol. Microbiol.">
        <title>The Global Catalogue of Microorganisms (GCM) 10K type strain sequencing project: providing services to taxonomists for standard genome sequencing and annotation.</title>
        <authorList>
            <consortium name="The Broad Institute Genomics Platform"/>
            <consortium name="The Broad Institute Genome Sequencing Center for Infectious Disease"/>
            <person name="Wu L."/>
            <person name="Ma J."/>
        </authorList>
    </citation>
    <scope>NUCLEOTIDE SEQUENCE [LARGE SCALE GENOMIC DNA]</scope>
    <source>
        <strain evidence="3">CCUG 63418</strain>
    </source>
</reference>
<dbReference type="CDD" id="cd03814">
    <property type="entry name" value="GT4-like"/>
    <property type="match status" value="1"/>
</dbReference>
<dbReference type="InterPro" id="IPR050194">
    <property type="entry name" value="Glycosyltransferase_grp1"/>
</dbReference>
<protein>
    <submittedName>
        <fullName evidence="2">Glycosyltransferase family 4 protein</fullName>
        <ecNumber evidence="2">2.4.-.-</ecNumber>
    </submittedName>
</protein>
<dbReference type="SUPFAM" id="SSF53756">
    <property type="entry name" value="UDP-Glycosyltransferase/glycogen phosphorylase"/>
    <property type="match status" value="1"/>
</dbReference>
<dbReference type="EC" id="2.4.-.-" evidence="2"/>
<sequence length="391" mass="44063">MKRIRVAFFAEILEKDLDGATRTMFQLIKRIDPRRFEFLFICGVGPDELYGFECFKIPTVNLPINSGYSMALPGLYYYKLKYKLEAFNPDVIHIATPSLLGSFAAKYAAQRAIPVISIYHTHFIAYIDYYLKHAPFLIKAAKSLTAGGQRAFYNNCDKIYVPAETIKTELIALGVEAHRMTIWKRGIDTRLFSPAKRDTALLYGVTGNTYPTIIFASRLVWEKNLETLIAIYNHARHIALKVNFLIVGDGIAKSACVQSMPDAVFTGKVDHETLSVLYASADLFLFPSVSETYGNVVLEAMASGLPCIVADGGGARDFITHGENGFKCIPHDASDYIEKIKMLLQSVALRRQFAEESLNFSSNFKWEHLAEIYFNDLHQMSDVITPQYQQL</sequence>
<comment type="caution">
    <text evidence="2">The sequence shown here is derived from an EMBL/GenBank/DDBJ whole genome shotgun (WGS) entry which is preliminary data.</text>
</comment>
<dbReference type="GO" id="GO:0016757">
    <property type="term" value="F:glycosyltransferase activity"/>
    <property type="evidence" value="ECO:0007669"/>
    <property type="project" value="UniProtKB-KW"/>
</dbReference>
<dbReference type="EMBL" id="JBHTHU010000001">
    <property type="protein sequence ID" value="MFD0748571.1"/>
    <property type="molecule type" value="Genomic_DNA"/>
</dbReference>